<evidence type="ECO:0000259" key="1">
    <source>
        <dbReference type="Pfam" id="PF03009"/>
    </source>
</evidence>
<evidence type="ECO:0000313" key="3">
    <source>
        <dbReference type="Proteomes" id="UP000559256"/>
    </source>
</evidence>
<comment type="caution">
    <text evidence="2">The sequence shown here is derived from an EMBL/GenBank/DDBJ whole genome shotgun (WGS) entry which is preliminary data.</text>
</comment>
<dbReference type="OrthoDB" id="1058301at2759"/>
<dbReference type="PANTHER" id="PTHR43805">
    <property type="entry name" value="GLYCEROPHOSPHORYL DIESTER PHOSPHODIESTERASE"/>
    <property type="match status" value="1"/>
</dbReference>
<proteinExistence type="predicted"/>
<dbReference type="Gene3D" id="3.20.20.190">
    <property type="entry name" value="Phosphatidylinositol (PI) phosphodiesterase"/>
    <property type="match status" value="1"/>
</dbReference>
<accession>A0A8H5GUB3</accession>
<dbReference type="SUPFAM" id="SSF51695">
    <property type="entry name" value="PLC-like phosphodiesterases"/>
    <property type="match status" value="1"/>
</dbReference>
<reference evidence="2 3" key="1">
    <citation type="journal article" date="2020" name="ISME J.">
        <title>Uncovering the hidden diversity of litter-decomposition mechanisms in mushroom-forming fungi.</title>
        <authorList>
            <person name="Floudas D."/>
            <person name="Bentzer J."/>
            <person name="Ahren D."/>
            <person name="Johansson T."/>
            <person name="Persson P."/>
            <person name="Tunlid A."/>
        </authorList>
    </citation>
    <scope>NUCLEOTIDE SEQUENCE [LARGE SCALE GENOMIC DNA]</scope>
    <source>
        <strain evidence="2 3">CBS 291.85</strain>
    </source>
</reference>
<dbReference type="EMBL" id="JAACJM010000009">
    <property type="protein sequence ID" value="KAF5371344.1"/>
    <property type="molecule type" value="Genomic_DNA"/>
</dbReference>
<gene>
    <name evidence="2" type="ORF">D9758_004181</name>
</gene>
<dbReference type="AlphaFoldDB" id="A0A8H5GUB3"/>
<dbReference type="InterPro" id="IPR017946">
    <property type="entry name" value="PLC-like_Pdiesterase_TIM-brl"/>
</dbReference>
<dbReference type="Proteomes" id="UP000559256">
    <property type="component" value="Unassembled WGS sequence"/>
</dbReference>
<protein>
    <recommendedName>
        <fullName evidence="1">GP-PDE domain-containing protein</fullName>
    </recommendedName>
</protein>
<evidence type="ECO:0000313" key="2">
    <source>
        <dbReference type="EMBL" id="KAF5371344.1"/>
    </source>
</evidence>
<dbReference type="Pfam" id="PF03009">
    <property type="entry name" value="GDPD"/>
    <property type="match status" value="1"/>
</dbReference>
<name>A0A8H5GUB3_9AGAR</name>
<feature type="domain" description="GP-PDE" evidence="1">
    <location>
        <begin position="40"/>
        <end position="201"/>
    </location>
</feature>
<sequence>MLLLCFMIQTCQEQLILPVRKSPCQIKEKNWYGPDGMENVRTTKEPKQAIPTFAETVSLLMKPENLHVKFNIDVKVQNDPARTFPLMHKAISAHPDWETTLAPRLVLGLWHPMFLPYAKEFLPYCRRSYIGINPSVAKKYFWDDCDTFSIAFPVLATYEGERFRMECKEAGKTLMVWTVNKPEQMMEAVRWGVDCILTDVTQTWLELRSALKADYDKIDTQYGRTFLWTSVLYYSPTIYTFQYLSNWRLAKLGGPFDRKVVVAPAESKAVAGVA</sequence>
<dbReference type="InterPro" id="IPR030395">
    <property type="entry name" value="GP_PDE_dom"/>
</dbReference>
<organism evidence="2 3">
    <name type="scientific">Tetrapyrgos nigripes</name>
    <dbReference type="NCBI Taxonomy" id="182062"/>
    <lineage>
        <taxon>Eukaryota</taxon>
        <taxon>Fungi</taxon>
        <taxon>Dikarya</taxon>
        <taxon>Basidiomycota</taxon>
        <taxon>Agaricomycotina</taxon>
        <taxon>Agaricomycetes</taxon>
        <taxon>Agaricomycetidae</taxon>
        <taxon>Agaricales</taxon>
        <taxon>Marasmiineae</taxon>
        <taxon>Marasmiaceae</taxon>
        <taxon>Tetrapyrgos</taxon>
    </lineage>
</organism>
<dbReference type="PANTHER" id="PTHR43805:SF1">
    <property type="entry name" value="GP-PDE DOMAIN-CONTAINING PROTEIN"/>
    <property type="match status" value="1"/>
</dbReference>
<keyword evidence="3" id="KW-1185">Reference proteome</keyword>
<dbReference type="GO" id="GO:0008081">
    <property type="term" value="F:phosphoric diester hydrolase activity"/>
    <property type="evidence" value="ECO:0007669"/>
    <property type="project" value="InterPro"/>
</dbReference>
<dbReference type="GO" id="GO:0006629">
    <property type="term" value="P:lipid metabolic process"/>
    <property type="evidence" value="ECO:0007669"/>
    <property type="project" value="InterPro"/>
</dbReference>